<dbReference type="PROSITE" id="PS50866">
    <property type="entry name" value="GOLD"/>
    <property type="match status" value="1"/>
</dbReference>
<comment type="caution">
    <text evidence="8">The sequence shown here is derived from an EMBL/GenBank/DDBJ whole genome shotgun (WGS) entry which is preliminary data.</text>
</comment>
<evidence type="ECO:0000259" key="7">
    <source>
        <dbReference type="PROSITE" id="PS50866"/>
    </source>
</evidence>
<feature type="compositionally biased region" description="Acidic residues" evidence="6">
    <location>
        <begin position="499"/>
        <end position="510"/>
    </location>
</feature>
<dbReference type="GO" id="GO:0000139">
    <property type="term" value="C:Golgi membrane"/>
    <property type="evidence" value="ECO:0007669"/>
    <property type="project" value="TreeGrafter"/>
</dbReference>
<evidence type="ECO:0000256" key="3">
    <source>
        <dbReference type="ARBA" id="ARBA00023002"/>
    </source>
</evidence>
<evidence type="ECO:0000256" key="4">
    <source>
        <dbReference type="ARBA" id="ARBA00054560"/>
    </source>
</evidence>
<dbReference type="Pfam" id="PF13897">
    <property type="entry name" value="GOLD_2"/>
    <property type="match status" value="1"/>
</dbReference>
<dbReference type="SUPFAM" id="SSF101576">
    <property type="entry name" value="Supernatant protein factor (SPF), C-terminal domain"/>
    <property type="match status" value="1"/>
</dbReference>
<keyword evidence="2" id="KW-0007">Acetylation</keyword>
<dbReference type="Proteomes" id="UP001153269">
    <property type="component" value="Unassembled WGS sequence"/>
</dbReference>
<protein>
    <recommendedName>
        <fullName evidence="5">NADP-dependent oxidoreductase domain-containing protein 1</fullName>
    </recommendedName>
</protein>
<feature type="domain" description="GOLD" evidence="7">
    <location>
        <begin position="425"/>
        <end position="580"/>
    </location>
</feature>
<dbReference type="AlphaFoldDB" id="A0A9N7UHN1"/>
<feature type="compositionally biased region" description="Polar residues" evidence="6">
    <location>
        <begin position="338"/>
        <end position="364"/>
    </location>
</feature>
<dbReference type="EMBL" id="CADEAL010001304">
    <property type="protein sequence ID" value="CAB1431091.1"/>
    <property type="molecule type" value="Genomic_DNA"/>
</dbReference>
<dbReference type="GO" id="GO:0016491">
    <property type="term" value="F:oxidoreductase activity"/>
    <property type="evidence" value="ECO:0007669"/>
    <property type="project" value="UniProtKB-KW"/>
</dbReference>
<reference evidence="8" key="1">
    <citation type="submission" date="2020-03" db="EMBL/GenBank/DDBJ databases">
        <authorList>
            <person name="Weist P."/>
        </authorList>
    </citation>
    <scope>NUCLEOTIDE SEQUENCE</scope>
</reference>
<evidence type="ECO:0000256" key="6">
    <source>
        <dbReference type="SAM" id="MobiDB-lite"/>
    </source>
</evidence>
<evidence type="ECO:0000256" key="5">
    <source>
        <dbReference type="ARBA" id="ARBA00072230"/>
    </source>
</evidence>
<keyword evidence="3" id="KW-0560">Oxidoreductase</keyword>
<evidence type="ECO:0000313" key="9">
    <source>
        <dbReference type="Proteomes" id="UP001153269"/>
    </source>
</evidence>
<feature type="region of interest" description="Disordered" evidence="6">
    <location>
        <begin position="338"/>
        <end position="423"/>
    </location>
</feature>
<dbReference type="Gene3D" id="3.40.50.720">
    <property type="entry name" value="NAD(P)-binding Rossmann-like Domain"/>
    <property type="match status" value="1"/>
</dbReference>
<gene>
    <name evidence="8" type="ORF">PLEPLA_LOCUS19090</name>
</gene>
<dbReference type="SUPFAM" id="SSF51735">
    <property type="entry name" value="NAD(P)-binding Rossmann-fold domains"/>
    <property type="match status" value="1"/>
</dbReference>
<name>A0A9N7UHN1_PLEPL</name>
<feature type="region of interest" description="Disordered" evidence="6">
    <location>
        <begin position="497"/>
        <end position="525"/>
    </location>
</feature>
<dbReference type="InterPro" id="IPR009038">
    <property type="entry name" value="GOLD_dom"/>
</dbReference>
<accession>A0A9N7UHN1</accession>
<keyword evidence="9" id="KW-1185">Reference proteome</keyword>
<dbReference type="InterPro" id="IPR036598">
    <property type="entry name" value="GOLD_dom_sf"/>
</dbReference>
<proteinExistence type="inferred from homology"/>
<dbReference type="InterPro" id="IPR052269">
    <property type="entry name" value="Golgi-PI4KB_interaction"/>
</dbReference>
<evidence type="ECO:0000256" key="1">
    <source>
        <dbReference type="ARBA" id="ARBA00005525"/>
    </source>
</evidence>
<organism evidence="8 9">
    <name type="scientific">Pleuronectes platessa</name>
    <name type="common">European plaice</name>
    <dbReference type="NCBI Taxonomy" id="8262"/>
    <lineage>
        <taxon>Eukaryota</taxon>
        <taxon>Metazoa</taxon>
        <taxon>Chordata</taxon>
        <taxon>Craniata</taxon>
        <taxon>Vertebrata</taxon>
        <taxon>Euteleostomi</taxon>
        <taxon>Actinopterygii</taxon>
        <taxon>Neopterygii</taxon>
        <taxon>Teleostei</taxon>
        <taxon>Neoteleostei</taxon>
        <taxon>Acanthomorphata</taxon>
        <taxon>Carangaria</taxon>
        <taxon>Pleuronectiformes</taxon>
        <taxon>Pleuronectoidei</taxon>
        <taxon>Pleuronectidae</taxon>
        <taxon>Pleuronectes</taxon>
    </lineage>
</organism>
<dbReference type="Gene3D" id="2.60.120.680">
    <property type="entry name" value="GOLD domain"/>
    <property type="match status" value="1"/>
</dbReference>
<sequence length="681" mass="74605">MVDVTAGLNSLTTDPGFTEDEETVKHLRARAAGLTFSGCAHALYLCKLVRSLRGQGASAVTPAAGDGDLSVAILGAGHLGKQLLLSLLEMTDIKPSHIKVSTRRPKSAVEFVPTGVECFFDNRRLAAWADVLFLCCLPSHLPRVCCHLRSHLSKHCLVYSFISAVPVTRLAELLGHDFILKPQYEFVGGDAADVWLSCSSLSKALKDPSLIEASCPLTVSVLCSLLNICTSAGLRSSDALSRINRLFEGTWTNVVQFTTSSFIGSSQASSLREDEPFPWISLTDAQTKETPLLKFLFSNECVQHWIRVTRCQAMERLEATSELQSRLSSLSFSSFPGVTSNQCDTSPLESLQNTDLSKSQPQTDDQADMEEIKEDSGQRSEGNEEAPAEPAPGDGGEENNSTGSCQLSTEMKPQMPPLEPPTTWTSATLKELKAKLRSEPDSVVTVYRGDIMTVHIPTVPEAKKVSWEFATDGYDIGFGIYFDWTPVTNRSITVHISESSDDEDEEEDLEGPVSNGDVEKGSKTQTNSNLAEILPVYRQDSHLSVFGGSHDFPGEGTYLLKFDNSYSLWRNKTLYYRVTDLRKPVAATPPTGDYVLVCVWPRRFLVLPGTTLPYQEPPLSQVILARCLVGNQPSGPLRQEGGGDVSLLGMRPLYFSDIQQEQHSHHLQVVCVSTAASRFGQ</sequence>
<dbReference type="PANTHER" id="PTHR22973:SF3">
    <property type="entry name" value="PROTEIN TMED8"/>
    <property type="match status" value="1"/>
</dbReference>
<dbReference type="PANTHER" id="PTHR22973">
    <property type="entry name" value="LD35087P"/>
    <property type="match status" value="1"/>
</dbReference>
<comment type="function">
    <text evidence="4">Probable oxidoreductase.</text>
</comment>
<dbReference type="InterPro" id="IPR036291">
    <property type="entry name" value="NAD(P)-bd_dom_sf"/>
</dbReference>
<dbReference type="InterPro" id="IPR028939">
    <property type="entry name" value="P5C_Rdtase_cat_N"/>
</dbReference>
<evidence type="ECO:0000313" key="8">
    <source>
        <dbReference type="EMBL" id="CAB1431091.1"/>
    </source>
</evidence>
<feature type="compositionally biased region" description="Polar residues" evidence="6">
    <location>
        <begin position="401"/>
        <end position="411"/>
    </location>
</feature>
<dbReference type="FunFam" id="3.40.50.720:FF:000447">
    <property type="entry name" value="NADP dependent oxidoreductase domain containing 1"/>
    <property type="match status" value="1"/>
</dbReference>
<evidence type="ECO:0000256" key="2">
    <source>
        <dbReference type="ARBA" id="ARBA00022990"/>
    </source>
</evidence>
<comment type="similarity">
    <text evidence="1">Belongs to the pyrroline-5-carboxylate reductase family.</text>
</comment>
<dbReference type="Pfam" id="PF03807">
    <property type="entry name" value="F420_oxidored"/>
    <property type="match status" value="1"/>
</dbReference>